<evidence type="ECO:0000313" key="3">
    <source>
        <dbReference type="EMBL" id="MFD1522322.1"/>
    </source>
</evidence>
<proteinExistence type="predicted"/>
<dbReference type="Proteomes" id="UP001597114">
    <property type="component" value="Unassembled WGS sequence"/>
</dbReference>
<evidence type="ECO:0000313" key="4">
    <source>
        <dbReference type="Proteomes" id="UP001597114"/>
    </source>
</evidence>
<dbReference type="Pfam" id="PF12680">
    <property type="entry name" value="SnoaL_2"/>
    <property type="match status" value="1"/>
</dbReference>
<protein>
    <submittedName>
        <fullName evidence="3">Nuclear transport factor 2 family protein</fullName>
    </submittedName>
</protein>
<gene>
    <name evidence="3" type="ORF">ACFSJD_32825</name>
</gene>
<dbReference type="InterPro" id="IPR037401">
    <property type="entry name" value="SnoaL-like"/>
</dbReference>
<dbReference type="SUPFAM" id="SSF54427">
    <property type="entry name" value="NTF2-like"/>
    <property type="match status" value="1"/>
</dbReference>
<accession>A0ABW4F4M4</accession>
<reference evidence="4" key="1">
    <citation type="journal article" date="2019" name="Int. J. Syst. Evol. Microbiol.">
        <title>The Global Catalogue of Microorganisms (GCM) 10K type strain sequencing project: providing services to taxonomists for standard genome sequencing and annotation.</title>
        <authorList>
            <consortium name="The Broad Institute Genomics Platform"/>
            <consortium name="The Broad Institute Genome Sequencing Center for Infectious Disease"/>
            <person name="Wu L."/>
            <person name="Ma J."/>
        </authorList>
    </citation>
    <scope>NUCLEOTIDE SEQUENCE [LARGE SCALE GENOMIC DNA]</scope>
    <source>
        <strain evidence="4">CCM 7043</strain>
    </source>
</reference>
<feature type="domain" description="SnoaL-like" evidence="2">
    <location>
        <begin position="3"/>
        <end position="67"/>
    </location>
</feature>
<organism evidence="3 4">
    <name type="scientific">Pseudonocardia yunnanensis</name>
    <dbReference type="NCBI Taxonomy" id="58107"/>
    <lineage>
        <taxon>Bacteria</taxon>
        <taxon>Bacillati</taxon>
        <taxon>Actinomycetota</taxon>
        <taxon>Actinomycetes</taxon>
        <taxon>Pseudonocardiales</taxon>
        <taxon>Pseudonocardiaceae</taxon>
        <taxon>Pseudonocardia</taxon>
    </lineage>
</organism>
<keyword evidence="4" id="KW-1185">Reference proteome</keyword>
<evidence type="ECO:0000259" key="2">
    <source>
        <dbReference type="Pfam" id="PF12680"/>
    </source>
</evidence>
<feature type="region of interest" description="Disordered" evidence="1">
    <location>
        <begin position="51"/>
        <end position="77"/>
    </location>
</feature>
<dbReference type="Gene3D" id="3.10.450.50">
    <property type="match status" value="1"/>
</dbReference>
<dbReference type="RefSeq" id="WP_379659334.1">
    <property type="nucleotide sequence ID" value="NZ_BAAAUS010000023.1"/>
</dbReference>
<sequence>MNWWNPASPERACRASRDFWNRWHDAFPRQRVTTQPVVAEGDTIAQASTFQGTHSGSLTTPGGTWVPGPGARRAPRS</sequence>
<dbReference type="EMBL" id="JBHUCO010000045">
    <property type="protein sequence ID" value="MFD1522322.1"/>
    <property type="molecule type" value="Genomic_DNA"/>
</dbReference>
<feature type="compositionally biased region" description="Low complexity" evidence="1">
    <location>
        <begin position="59"/>
        <end position="70"/>
    </location>
</feature>
<evidence type="ECO:0000256" key="1">
    <source>
        <dbReference type="SAM" id="MobiDB-lite"/>
    </source>
</evidence>
<comment type="caution">
    <text evidence="3">The sequence shown here is derived from an EMBL/GenBank/DDBJ whole genome shotgun (WGS) entry which is preliminary data.</text>
</comment>
<dbReference type="InterPro" id="IPR032710">
    <property type="entry name" value="NTF2-like_dom_sf"/>
</dbReference>
<name>A0ABW4F4M4_9PSEU</name>